<keyword evidence="14" id="KW-1185">Reference proteome</keyword>
<comment type="similarity">
    <text evidence="10 12">Belongs to the fluoride channel Fluc/FEX (TC 1.A.43) family.</text>
</comment>
<reference evidence="13 14" key="1">
    <citation type="submission" date="2023-07" db="EMBL/GenBank/DDBJ databases">
        <title>Genomic Encyclopedia of Type Strains, Phase IV (KMG-IV): sequencing the most valuable type-strain genomes for metagenomic binning, comparative biology and taxonomic classification.</title>
        <authorList>
            <person name="Goeker M."/>
        </authorList>
    </citation>
    <scope>NUCLEOTIDE SEQUENCE [LARGE SCALE GENOMIC DNA]</scope>
    <source>
        <strain evidence="13 14">B6-8</strain>
    </source>
</reference>
<evidence type="ECO:0000256" key="12">
    <source>
        <dbReference type="HAMAP-Rule" id="MF_00454"/>
    </source>
</evidence>
<evidence type="ECO:0000256" key="8">
    <source>
        <dbReference type="ARBA" id="ARBA00023136"/>
    </source>
</evidence>
<keyword evidence="5 12" id="KW-1133">Transmembrane helix</keyword>
<evidence type="ECO:0000256" key="3">
    <source>
        <dbReference type="ARBA" id="ARBA00022519"/>
    </source>
</evidence>
<dbReference type="Pfam" id="PF02537">
    <property type="entry name" value="CRCB"/>
    <property type="match status" value="1"/>
</dbReference>
<dbReference type="InterPro" id="IPR003691">
    <property type="entry name" value="FluC"/>
</dbReference>
<dbReference type="HAMAP" id="MF_00454">
    <property type="entry name" value="FluC"/>
    <property type="match status" value="1"/>
</dbReference>
<keyword evidence="6 12" id="KW-0915">Sodium</keyword>
<dbReference type="Proteomes" id="UP001241603">
    <property type="component" value="Unassembled WGS sequence"/>
</dbReference>
<accession>A0ABU0H8Q2</accession>
<comment type="activity regulation">
    <text evidence="12">Na(+) is not transported, but it plays an essential structural role and its presence is essential for fluoride channel function.</text>
</comment>
<keyword evidence="12" id="KW-0479">Metal-binding</keyword>
<feature type="transmembrane region" description="Helical" evidence="12">
    <location>
        <begin position="67"/>
        <end position="91"/>
    </location>
</feature>
<feature type="transmembrane region" description="Helical" evidence="12">
    <location>
        <begin position="37"/>
        <end position="55"/>
    </location>
</feature>
<comment type="subcellular location">
    <subcellularLocation>
        <location evidence="1 12">Cell membrane</location>
        <topology evidence="1 12">Multi-pass membrane protein</topology>
    </subcellularLocation>
</comment>
<feature type="binding site" evidence="12">
    <location>
        <position position="74"/>
    </location>
    <ligand>
        <name>Na(+)</name>
        <dbReference type="ChEBI" id="CHEBI:29101"/>
        <note>structural</note>
    </ligand>
</feature>
<dbReference type="EMBL" id="JAUSVO010000004">
    <property type="protein sequence ID" value="MDQ0438684.1"/>
    <property type="molecule type" value="Genomic_DNA"/>
</dbReference>
<keyword evidence="12" id="KW-0813">Transport</keyword>
<keyword evidence="2 12" id="KW-1003">Cell membrane</keyword>
<evidence type="ECO:0000256" key="7">
    <source>
        <dbReference type="ARBA" id="ARBA00023065"/>
    </source>
</evidence>
<evidence type="ECO:0000256" key="1">
    <source>
        <dbReference type="ARBA" id="ARBA00004651"/>
    </source>
</evidence>
<dbReference type="PANTHER" id="PTHR28259:SF1">
    <property type="entry name" value="FLUORIDE EXPORT PROTEIN 1-RELATED"/>
    <property type="match status" value="1"/>
</dbReference>
<evidence type="ECO:0000256" key="9">
    <source>
        <dbReference type="ARBA" id="ARBA00023303"/>
    </source>
</evidence>
<keyword evidence="9 12" id="KW-0407">Ion channel</keyword>
<comment type="caution">
    <text evidence="13">The sequence shown here is derived from an EMBL/GenBank/DDBJ whole genome shotgun (WGS) entry which is preliminary data.</text>
</comment>
<feature type="transmembrane region" description="Helical" evidence="12">
    <location>
        <begin position="97"/>
        <end position="119"/>
    </location>
</feature>
<protein>
    <recommendedName>
        <fullName evidence="12">Fluoride-specific ion channel FluC</fullName>
    </recommendedName>
</protein>
<keyword evidence="4 12" id="KW-0812">Transmembrane</keyword>
<proteinExistence type="inferred from homology"/>
<sequence>MINTIILVFVGGAMGALIREFLMIGVPPVADGFPLDILVANIAATFLLGLTAAFHARKIVTDSVNTLVGTGIMGGLSTFSSFVYGAVVLIGASVQSALVAILYLLVSVALGYVAITLGLRMGGAGSARP</sequence>
<dbReference type="RefSeq" id="WP_266349582.1">
    <property type="nucleotide sequence ID" value="NZ_JAPKNG010000004.1"/>
</dbReference>
<evidence type="ECO:0000256" key="4">
    <source>
        <dbReference type="ARBA" id="ARBA00022692"/>
    </source>
</evidence>
<keyword evidence="8 12" id="KW-0472">Membrane</keyword>
<evidence type="ECO:0000256" key="11">
    <source>
        <dbReference type="ARBA" id="ARBA00035585"/>
    </source>
</evidence>
<feature type="binding site" evidence="12">
    <location>
        <position position="77"/>
    </location>
    <ligand>
        <name>Na(+)</name>
        <dbReference type="ChEBI" id="CHEBI:29101"/>
        <note>structural</note>
    </ligand>
</feature>
<name>A0ABU0H8Q2_9HYPH</name>
<evidence type="ECO:0000313" key="13">
    <source>
        <dbReference type="EMBL" id="MDQ0438684.1"/>
    </source>
</evidence>
<feature type="transmembrane region" description="Helical" evidence="12">
    <location>
        <begin position="5"/>
        <end position="25"/>
    </location>
</feature>
<evidence type="ECO:0000313" key="14">
    <source>
        <dbReference type="Proteomes" id="UP001241603"/>
    </source>
</evidence>
<keyword evidence="3" id="KW-0997">Cell inner membrane</keyword>
<gene>
    <name evidence="12" type="primary">fluC</name>
    <name evidence="12" type="synonym">crcB</name>
    <name evidence="13" type="ORF">QO014_003079</name>
</gene>
<evidence type="ECO:0000256" key="6">
    <source>
        <dbReference type="ARBA" id="ARBA00023053"/>
    </source>
</evidence>
<keyword evidence="7 12" id="KW-0406">Ion transport</keyword>
<comment type="function">
    <text evidence="12">Fluoride-specific ion channel. Important for reducing fluoride concentration in the cell, thus reducing its toxicity.</text>
</comment>
<organism evidence="13 14">
    <name type="scientific">Kaistia dalseonensis</name>
    <dbReference type="NCBI Taxonomy" id="410840"/>
    <lineage>
        <taxon>Bacteria</taxon>
        <taxon>Pseudomonadati</taxon>
        <taxon>Pseudomonadota</taxon>
        <taxon>Alphaproteobacteria</taxon>
        <taxon>Hyphomicrobiales</taxon>
        <taxon>Kaistiaceae</taxon>
        <taxon>Kaistia</taxon>
    </lineage>
</organism>
<comment type="catalytic activity">
    <reaction evidence="11">
        <text>fluoride(in) = fluoride(out)</text>
        <dbReference type="Rhea" id="RHEA:76159"/>
        <dbReference type="ChEBI" id="CHEBI:17051"/>
    </reaction>
    <physiologicalReaction direction="left-to-right" evidence="11">
        <dbReference type="Rhea" id="RHEA:76160"/>
    </physiologicalReaction>
</comment>
<evidence type="ECO:0000256" key="5">
    <source>
        <dbReference type="ARBA" id="ARBA00022989"/>
    </source>
</evidence>
<evidence type="ECO:0000256" key="10">
    <source>
        <dbReference type="ARBA" id="ARBA00035120"/>
    </source>
</evidence>
<dbReference type="PANTHER" id="PTHR28259">
    <property type="entry name" value="FLUORIDE EXPORT PROTEIN 1-RELATED"/>
    <property type="match status" value="1"/>
</dbReference>
<evidence type="ECO:0000256" key="2">
    <source>
        <dbReference type="ARBA" id="ARBA00022475"/>
    </source>
</evidence>